<evidence type="ECO:0000256" key="4">
    <source>
        <dbReference type="ARBA" id="ARBA00022840"/>
    </source>
</evidence>
<dbReference type="GO" id="GO:0003676">
    <property type="term" value="F:nucleic acid binding"/>
    <property type="evidence" value="ECO:0007669"/>
    <property type="project" value="InterPro"/>
</dbReference>
<dbReference type="GO" id="GO:0005524">
    <property type="term" value="F:ATP binding"/>
    <property type="evidence" value="ECO:0007669"/>
    <property type="project" value="UniProtKB-KW"/>
</dbReference>
<dbReference type="SUPFAM" id="SSF52540">
    <property type="entry name" value="P-loop containing nucleoside triphosphate hydrolases"/>
    <property type="match status" value="1"/>
</dbReference>
<proteinExistence type="predicted"/>
<protein>
    <submittedName>
        <fullName evidence="8">ATP-dependent RNA helicase HrpB</fullName>
        <ecNumber evidence="8">3.6.4.13</ecNumber>
    </submittedName>
</protein>
<gene>
    <name evidence="8" type="primary">hrpB_1</name>
    <name evidence="8" type="ORF">Poly51_11070</name>
</gene>
<dbReference type="InterPro" id="IPR027417">
    <property type="entry name" value="P-loop_NTPase"/>
</dbReference>
<comment type="caution">
    <text evidence="8">The sequence shown here is derived from an EMBL/GenBank/DDBJ whole genome shotgun (WGS) entry which is preliminary data.</text>
</comment>
<evidence type="ECO:0000259" key="6">
    <source>
        <dbReference type="PROSITE" id="PS51192"/>
    </source>
</evidence>
<dbReference type="Gene3D" id="1.20.120.1080">
    <property type="match status" value="1"/>
</dbReference>
<dbReference type="OrthoDB" id="9808833at2"/>
<dbReference type="InterPro" id="IPR049614">
    <property type="entry name" value="HrpB_DEXH"/>
</dbReference>
<dbReference type="InterPro" id="IPR013689">
    <property type="entry name" value="RNA_helicase_ATP-dep_HrpB_C"/>
</dbReference>
<keyword evidence="2 8" id="KW-0378">Hydrolase</keyword>
<evidence type="ECO:0000256" key="1">
    <source>
        <dbReference type="ARBA" id="ARBA00022741"/>
    </source>
</evidence>
<dbReference type="EC" id="3.6.4.13" evidence="8"/>
<dbReference type="PANTHER" id="PTHR43519:SF1">
    <property type="entry name" value="ATP-DEPENDENT RNA HELICASE HRPB"/>
    <property type="match status" value="1"/>
</dbReference>
<dbReference type="SMART" id="SM00490">
    <property type="entry name" value="HELICc"/>
    <property type="match status" value="1"/>
</dbReference>
<dbReference type="SMART" id="SM00847">
    <property type="entry name" value="HA2"/>
    <property type="match status" value="1"/>
</dbReference>
<feature type="domain" description="Helicase C-terminal" evidence="7">
    <location>
        <begin position="209"/>
        <end position="373"/>
    </location>
</feature>
<dbReference type="Pfam" id="PF00271">
    <property type="entry name" value="Helicase_C"/>
    <property type="match status" value="1"/>
</dbReference>
<reference evidence="8 9" key="1">
    <citation type="submission" date="2019-02" db="EMBL/GenBank/DDBJ databases">
        <title>Deep-cultivation of Planctomycetes and their phenomic and genomic characterization uncovers novel biology.</title>
        <authorList>
            <person name="Wiegand S."/>
            <person name="Jogler M."/>
            <person name="Boedeker C."/>
            <person name="Pinto D."/>
            <person name="Vollmers J."/>
            <person name="Rivas-Marin E."/>
            <person name="Kohn T."/>
            <person name="Peeters S.H."/>
            <person name="Heuer A."/>
            <person name="Rast P."/>
            <person name="Oberbeckmann S."/>
            <person name="Bunk B."/>
            <person name="Jeske O."/>
            <person name="Meyerdierks A."/>
            <person name="Storesund J.E."/>
            <person name="Kallscheuer N."/>
            <person name="Luecker S."/>
            <person name="Lage O.M."/>
            <person name="Pohl T."/>
            <person name="Merkel B.J."/>
            <person name="Hornburger P."/>
            <person name="Mueller R.-W."/>
            <person name="Bruemmer F."/>
            <person name="Labrenz M."/>
            <person name="Spormann A.M."/>
            <person name="Op Den Camp H."/>
            <person name="Overmann J."/>
            <person name="Amann R."/>
            <person name="Jetten M.S.M."/>
            <person name="Mascher T."/>
            <person name="Medema M.H."/>
            <person name="Devos D.P."/>
            <person name="Kaster A.-K."/>
            <person name="Ovreas L."/>
            <person name="Rohde M."/>
            <person name="Galperin M.Y."/>
            <person name="Jogler C."/>
        </authorList>
    </citation>
    <scope>NUCLEOTIDE SEQUENCE [LARGE SCALE GENOMIC DNA]</scope>
    <source>
        <strain evidence="8 9">Poly51</strain>
    </source>
</reference>
<dbReference type="InterPro" id="IPR014001">
    <property type="entry name" value="Helicase_ATP-bd"/>
</dbReference>
<feature type="region of interest" description="Disordered" evidence="5">
    <location>
        <begin position="818"/>
        <end position="840"/>
    </location>
</feature>
<dbReference type="GO" id="GO:0003724">
    <property type="term" value="F:RNA helicase activity"/>
    <property type="evidence" value="ECO:0007669"/>
    <property type="project" value="UniProtKB-EC"/>
</dbReference>
<dbReference type="PIRSF" id="PIRSF005496">
    <property type="entry name" value="ATP_hel_hrpB"/>
    <property type="match status" value="1"/>
</dbReference>
<evidence type="ECO:0000256" key="3">
    <source>
        <dbReference type="ARBA" id="ARBA00022806"/>
    </source>
</evidence>
<dbReference type="Proteomes" id="UP000318288">
    <property type="component" value="Unassembled WGS sequence"/>
</dbReference>
<dbReference type="PROSITE" id="PS51192">
    <property type="entry name" value="HELICASE_ATP_BIND_1"/>
    <property type="match status" value="1"/>
</dbReference>
<dbReference type="Pfam" id="PF04408">
    <property type="entry name" value="WHD_HA2"/>
    <property type="match status" value="1"/>
</dbReference>
<dbReference type="Gene3D" id="3.40.50.300">
    <property type="entry name" value="P-loop containing nucleotide triphosphate hydrolases"/>
    <property type="match status" value="2"/>
</dbReference>
<dbReference type="InterPro" id="IPR048333">
    <property type="entry name" value="HA2_WH"/>
</dbReference>
<dbReference type="AlphaFoldDB" id="A0A5C6FGG8"/>
<dbReference type="InterPro" id="IPR011545">
    <property type="entry name" value="DEAD/DEAH_box_helicase_dom"/>
</dbReference>
<dbReference type="EMBL" id="SJPW01000001">
    <property type="protein sequence ID" value="TWU60826.1"/>
    <property type="molecule type" value="Genomic_DNA"/>
</dbReference>
<accession>A0A5C6FGG8</accession>
<dbReference type="RefSeq" id="WP_146454907.1">
    <property type="nucleotide sequence ID" value="NZ_SJPW01000001.1"/>
</dbReference>
<dbReference type="CDD" id="cd18791">
    <property type="entry name" value="SF2_C_RHA"/>
    <property type="match status" value="1"/>
</dbReference>
<dbReference type="PROSITE" id="PS51194">
    <property type="entry name" value="HELICASE_CTER"/>
    <property type="match status" value="1"/>
</dbReference>
<dbReference type="PANTHER" id="PTHR43519">
    <property type="entry name" value="ATP-DEPENDENT RNA HELICASE HRPB"/>
    <property type="match status" value="1"/>
</dbReference>
<keyword evidence="1" id="KW-0547">Nucleotide-binding</keyword>
<evidence type="ECO:0000313" key="9">
    <source>
        <dbReference type="Proteomes" id="UP000318288"/>
    </source>
</evidence>
<dbReference type="SMART" id="SM00487">
    <property type="entry name" value="DEXDc"/>
    <property type="match status" value="1"/>
</dbReference>
<organism evidence="8 9">
    <name type="scientific">Rubripirellula tenax</name>
    <dbReference type="NCBI Taxonomy" id="2528015"/>
    <lineage>
        <taxon>Bacteria</taxon>
        <taxon>Pseudomonadati</taxon>
        <taxon>Planctomycetota</taxon>
        <taxon>Planctomycetia</taxon>
        <taxon>Pirellulales</taxon>
        <taxon>Pirellulaceae</taxon>
        <taxon>Rubripirellula</taxon>
    </lineage>
</organism>
<dbReference type="InterPro" id="IPR007502">
    <property type="entry name" value="Helicase-assoc_dom"/>
</dbReference>
<dbReference type="GO" id="GO:0016787">
    <property type="term" value="F:hydrolase activity"/>
    <property type="evidence" value="ECO:0007669"/>
    <property type="project" value="UniProtKB-KW"/>
</dbReference>
<sequence>MISPDEPRLPVSDCLVEIGDAIAKQLPVVLKAPPGAGKTTGVPPYLMETSVCGSGKILLIQPRRLAARSAAARLASIVGTTLGDDVGYQVRFDKKVTRNTRLIAMTTGILIRRLQDDPLLEDVSCVLLDEFHERSLEVDLALGMLHRIRTTLRPELSLVVMSATLDPQPIADFLGNARAIISEGRAFPVDIKYTKTTSRDRISEQVVGVLPDVLRSTPGHVLVFLPGVGEIRSTHRAIVDRRLDRDATVMELYGDLSPGDQDAVLGPSDVRKIILATNVAETSITIPGVTAVIDSGQARVMRFDPHVGLPKLMLESISQASADQRAGRAGRTAPGVCHRLWPAAANTARRQLDTPEIARGDLSDAVLTLAAWGEKDVMAFPWLTAPPLDAVDQATELLRRLNAIDESRNVTETGHRMIRLPLHPRMSRFMIEAAHDSIVPDAAIVAAILTERDPFRGRMRPVVTHLVACDISDRLECMKRFRNGDSSAVENAPAARQILRVADQIKRMVDRSDAQPSRVVSDHPIQAALLAAYPDRVARRRKPGDARGLMVGGRGVKLDPGSACRDGDLFLCIDVDGRGTEASVRAATTIDERWLDKRLMLEIDEPFFNPTLAAVVARRRRYFDDLMLSESPIKCEPSAEVAALLARHAALNLENVFPAKDKDIAAFIDRVRFLTEHMPELELLPMDDAGVRDVLEQLCQSRTSIKELKTAPWLDHLKSRYDWQTLQSIEQYAPAKMKVPSGNSITVHYAADRRPWMEVRIQELFGWSTTPKIAGGRIPLQLHLLGPNYRPQQITEDLQNFWNETYAHVRKELRRRYPKHHWPDDPTEAEATTRGLKPRP</sequence>
<name>A0A5C6FGG8_9BACT</name>
<feature type="domain" description="Helicase ATP-binding" evidence="6">
    <location>
        <begin position="19"/>
        <end position="183"/>
    </location>
</feature>
<keyword evidence="3 8" id="KW-0347">Helicase</keyword>
<evidence type="ECO:0000259" key="7">
    <source>
        <dbReference type="PROSITE" id="PS51194"/>
    </source>
</evidence>
<dbReference type="NCBIfam" id="TIGR01970">
    <property type="entry name" value="DEAH_box_HrpB"/>
    <property type="match status" value="1"/>
</dbReference>
<evidence type="ECO:0000256" key="2">
    <source>
        <dbReference type="ARBA" id="ARBA00022801"/>
    </source>
</evidence>
<dbReference type="Pfam" id="PF08482">
    <property type="entry name" value="HrpB_C"/>
    <property type="match status" value="1"/>
</dbReference>
<evidence type="ECO:0000313" key="8">
    <source>
        <dbReference type="EMBL" id="TWU60826.1"/>
    </source>
</evidence>
<dbReference type="CDD" id="cd17990">
    <property type="entry name" value="DEXHc_HrpB"/>
    <property type="match status" value="1"/>
</dbReference>
<dbReference type="InterPro" id="IPR001650">
    <property type="entry name" value="Helicase_C-like"/>
</dbReference>
<evidence type="ECO:0000256" key="5">
    <source>
        <dbReference type="SAM" id="MobiDB-lite"/>
    </source>
</evidence>
<dbReference type="InterPro" id="IPR010225">
    <property type="entry name" value="HrpB"/>
</dbReference>
<keyword evidence="9" id="KW-1185">Reference proteome</keyword>
<keyword evidence="4" id="KW-0067">ATP-binding</keyword>
<dbReference type="Pfam" id="PF00270">
    <property type="entry name" value="DEAD"/>
    <property type="match status" value="1"/>
</dbReference>